<accession>A0ABQ3VDZ9</accession>
<feature type="region of interest" description="Disordered" evidence="1">
    <location>
        <begin position="205"/>
        <end position="227"/>
    </location>
</feature>
<dbReference type="Pfam" id="PF00293">
    <property type="entry name" value="NUDIX"/>
    <property type="match status" value="1"/>
</dbReference>
<dbReference type="CDD" id="cd03424">
    <property type="entry name" value="NUDIX_ADPRase_Nudt5_UGPPase_Nudt14"/>
    <property type="match status" value="1"/>
</dbReference>
<feature type="domain" description="Nudix hydrolase" evidence="2">
    <location>
        <begin position="44"/>
        <end position="174"/>
    </location>
</feature>
<proteinExistence type="predicted"/>
<dbReference type="InterPro" id="IPR015797">
    <property type="entry name" value="NUDIX_hydrolase-like_dom_sf"/>
</dbReference>
<feature type="compositionally biased region" description="Basic and acidic residues" evidence="1">
    <location>
        <begin position="208"/>
        <end position="227"/>
    </location>
</feature>
<dbReference type="SUPFAM" id="SSF55811">
    <property type="entry name" value="Nudix"/>
    <property type="match status" value="1"/>
</dbReference>
<evidence type="ECO:0000313" key="4">
    <source>
        <dbReference type="Proteomes" id="UP000635565"/>
    </source>
</evidence>
<organism evidence="3 4">
    <name type="scientific">Dictyobacter formicarum</name>
    <dbReference type="NCBI Taxonomy" id="2778368"/>
    <lineage>
        <taxon>Bacteria</taxon>
        <taxon>Bacillati</taxon>
        <taxon>Chloroflexota</taxon>
        <taxon>Ktedonobacteria</taxon>
        <taxon>Ktedonobacterales</taxon>
        <taxon>Dictyobacteraceae</taxon>
        <taxon>Dictyobacter</taxon>
    </lineage>
</organism>
<dbReference type="Gene3D" id="3.90.79.10">
    <property type="entry name" value="Nucleoside Triphosphate Pyrophosphohydrolase"/>
    <property type="match status" value="1"/>
</dbReference>
<dbReference type="EMBL" id="BNJJ01000004">
    <property type="protein sequence ID" value="GHO83888.1"/>
    <property type="molecule type" value="Genomic_DNA"/>
</dbReference>
<evidence type="ECO:0000256" key="1">
    <source>
        <dbReference type="SAM" id="MobiDB-lite"/>
    </source>
</evidence>
<dbReference type="RefSeq" id="WP_201361524.1">
    <property type="nucleotide sequence ID" value="NZ_BNJJ01000004.1"/>
</dbReference>
<protein>
    <recommendedName>
        <fullName evidence="2">Nudix hydrolase domain-containing protein</fullName>
    </recommendedName>
</protein>
<sequence length="227" mass="25455">MEDRLTPWNVLGSTITYEDRWLKVRSDRCQNAHGLVIEPYHVLEYSNWVNVLAITSDGQVVLVREYRHGAGQILVGLPGGTTETGDAKPLEAIQRELLEETGYGGGQFFEVGHSYANPANQNNIIWSFLAIDVQQTHEQSLDETEDIEVVLQDLAEFNQQTWQGTYDLQAMHLATIGLATQFILTSRLPQLQPLRSKLLLQYDSAPHSSDENNESRISTSERGEAGT</sequence>
<evidence type="ECO:0000259" key="2">
    <source>
        <dbReference type="PROSITE" id="PS51462"/>
    </source>
</evidence>
<comment type="caution">
    <text evidence="3">The sequence shown here is derived from an EMBL/GenBank/DDBJ whole genome shotgun (WGS) entry which is preliminary data.</text>
</comment>
<dbReference type="PROSITE" id="PS51462">
    <property type="entry name" value="NUDIX"/>
    <property type="match status" value="1"/>
</dbReference>
<dbReference type="Proteomes" id="UP000635565">
    <property type="component" value="Unassembled WGS sequence"/>
</dbReference>
<keyword evidence="4" id="KW-1185">Reference proteome</keyword>
<evidence type="ECO:0000313" key="3">
    <source>
        <dbReference type="EMBL" id="GHO83888.1"/>
    </source>
</evidence>
<gene>
    <name evidence="3" type="ORF">KSZ_18940</name>
</gene>
<name>A0ABQ3VDZ9_9CHLR</name>
<reference evidence="3 4" key="1">
    <citation type="journal article" date="2021" name="Int. J. Syst. Evol. Microbiol.">
        <title>Reticulibacter mediterranei gen. nov., sp. nov., within the new family Reticulibacteraceae fam. nov., and Ktedonospora formicarum gen. nov., sp. nov., Ktedonobacter robiniae sp. nov., Dictyobacter formicarum sp. nov. and Dictyobacter arantiisoli sp. nov., belonging to the class Ktedonobacteria.</title>
        <authorList>
            <person name="Yabe S."/>
            <person name="Zheng Y."/>
            <person name="Wang C.M."/>
            <person name="Sakai Y."/>
            <person name="Abe K."/>
            <person name="Yokota A."/>
            <person name="Donadio S."/>
            <person name="Cavaletti L."/>
            <person name="Monciardini P."/>
        </authorList>
    </citation>
    <scope>NUCLEOTIDE SEQUENCE [LARGE SCALE GENOMIC DNA]</scope>
    <source>
        <strain evidence="3 4">SOSP1-9</strain>
    </source>
</reference>
<dbReference type="InterPro" id="IPR000086">
    <property type="entry name" value="NUDIX_hydrolase_dom"/>
</dbReference>